<reference evidence="2 3" key="1">
    <citation type="journal article" date="2014" name="Int. J. Syst. Evol. Microbiol.">
        <title>Phaeodactylibacter xiamenensis gen. nov., sp. nov., a member of the family Saprospiraceae isolated from the marine alga Phaeodactylum tricornutum.</title>
        <authorList>
            <person name="Chen Z.Jr."/>
            <person name="Lei X."/>
            <person name="Lai Q."/>
            <person name="Li Y."/>
            <person name="Zhang B."/>
            <person name="Zhang J."/>
            <person name="Zhang H."/>
            <person name="Yang L."/>
            <person name="Zheng W."/>
            <person name="Tian Y."/>
            <person name="Yu Z."/>
            <person name="Xu H.Jr."/>
            <person name="Zheng T."/>
        </authorList>
    </citation>
    <scope>NUCLEOTIDE SEQUENCE [LARGE SCALE GENOMIC DNA]</scope>
    <source>
        <strain evidence="2 3">KD52</strain>
    </source>
</reference>
<accession>A0A098SAE6</accession>
<feature type="domain" description="Sulfatase-modifying factor enzyme-like" evidence="1">
    <location>
        <begin position="20"/>
        <end position="276"/>
    </location>
</feature>
<dbReference type="OrthoDB" id="9768004at2"/>
<dbReference type="InterPro" id="IPR051043">
    <property type="entry name" value="Sulfatase_Mod_Factor_Kinase"/>
</dbReference>
<dbReference type="STRING" id="1524460.IX84_11215"/>
<dbReference type="RefSeq" id="WP_052515940.1">
    <property type="nucleotide sequence ID" value="NZ_JBKAGJ010000045.1"/>
</dbReference>
<organism evidence="2 3">
    <name type="scientific">Phaeodactylibacter xiamenensis</name>
    <dbReference type="NCBI Taxonomy" id="1524460"/>
    <lineage>
        <taxon>Bacteria</taxon>
        <taxon>Pseudomonadati</taxon>
        <taxon>Bacteroidota</taxon>
        <taxon>Saprospiria</taxon>
        <taxon>Saprospirales</taxon>
        <taxon>Haliscomenobacteraceae</taxon>
        <taxon>Phaeodactylibacter</taxon>
    </lineage>
</organism>
<gene>
    <name evidence="2" type="ORF">IX84_11215</name>
</gene>
<dbReference type="AlphaFoldDB" id="A0A098SAE6"/>
<proteinExistence type="predicted"/>
<dbReference type="PANTHER" id="PTHR23150:SF19">
    <property type="entry name" value="FORMYLGLYCINE-GENERATING ENZYME"/>
    <property type="match status" value="1"/>
</dbReference>
<dbReference type="EMBL" id="JPOS01000025">
    <property type="protein sequence ID" value="KGE88057.1"/>
    <property type="molecule type" value="Genomic_DNA"/>
</dbReference>
<dbReference type="Gene3D" id="3.90.1580.10">
    <property type="entry name" value="paralog of FGE (formylglycine-generating enzyme)"/>
    <property type="match status" value="1"/>
</dbReference>
<dbReference type="InterPro" id="IPR005532">
    <property type="entry name" value="SUMF_dom"/>
</dbReference>
<sequence>MPQDLPNTYRHPLPNGLYYDMVRVRPGVFVMGSEDKEAFDWEKPEHLVHITQNYYIGVYPVTQAFWKEVMNGHNPSRFQGEDRPVEQVSWQDIVEGGQDDSVPAAFLTQLNQNFASEIPDYQFRLPTEAEWEYAAKGGHKTALSPVQEHSFLTNGHPKAAELYTAYAGSDQLKEVGWHDKNSHGETKAVGNRQPNELGLYDMSGNVYEWCQDWFDSNYYEECKKEGILEDPEGPDSAQSRVYRGGSWSTGPRLCRVSYRGSWRPTSRYDRIGFRLVLAPVQR</sequence>
<keyword evidence="3" id="KW-1185">Reference proteome</keyword>
<protein>
    <recommendedName>
        <fullName evidence="1">Sulfatase-modifying factor enzyme-like domain-containing protein</fullName>
    </recommendedName>
</protein>
<comment type="caution">
    <text evidence="2">The sequence shown here is derived from an EMBL/GenBank/DDBJ whole genome shotgun (WGS) entry which is preliminary data.</text>
</comment>
<name>A0A098SAE6_9BACT</name>
<dbReference type="PANTHER" id="PTHR23150">
    <property type="entry name" value="SULFATASE MODIFYING FACTOR 1, 2"/>
    <property type="match status" value="1"/>
</dbReference>
<dbReference type="InterPro" id="IPR042095">
    <property type="entry name" value="SUMF_sf"/>
</dbReference>
<dbReference type="GO" id="GO:0120147">
    <property type="term" value="F:formylglycine-generating oxidase activity"/>
    <property type="evidence" value="ECO:0007669"/>
    <property type="project" value="TreeGrafter"/>
</dbReference>
<dbReference type="SUPFAM" id="SSF56436">
    <property type="entry name" value="C-type lectin-like"/>
    <property type="match status" value="1"/>
</dbReference>
<evidence type="ECO:0000259" key="1">
    <source>
        <dbReference type="Pfam" id="PF03781"/>
    </source>
</evidence>
<dbReference type="Pfam" id="PF03781">
    <property type="entry name" value="FGE-sulfatase"/>
    <property type="match status" value="1"/>
</dbReference>
<evidence type="ECO:0000313" key="3">
    <source>
        <dbReference type="Proteomes" id="UP000029736"/>
    </source>
</evidence>
<dbReference type="InterPro" id="IPR016187">
    <property type="entry name" value="CTDL_fold"/>
</dbReference>
<dbReference type="Proteomes" id="UP000029736">
    <property type="component" value="Unassembled WGS sequence"/>
</dbReference>
<evidence type="ECO:0000313" key="2">
    <source>
        <dbReference type="EMBL" id="KGE88057.1"/>
    </source>
</evidence>